<dbReference type="GO" id="GO:0020037">
    <property type="term" value="F:heme binding"/>
    <property type="evidence" value="ECO:0007669"/>
    <property type="project" value="InterPro"/>
</dbReference>
<dbReference type="InterPro" id="IPR050121">
    <property type="entry name" value="Cytochrome_P450_monoxygenase"/>
</dbReference>
<evidence type="ECO:0000313" key="11">
    <source>
        <dbReference type="EMBL" id="KAF2800348.1"/>
    </source>
</evidence>
<keyword evidence="5 9" id="KW-0560">Oxidoreductase</keyword>
<dbReference type="GO" id="GO:0005506">
    <property type="term" value="F:iron ion binding"/>
    <property type="evidence" value="ECO:0007669"/>
    <property type="project" value="InterPro"/>
</dbReference>
<feature type="transmembrane region" description="Helical" evidence="10">
    <location>
        <begin position="31"/>
        <end position="51"/>
    </location>
</feature>
<evidence type="ECO:0000256" key="7">
    <source>
        <dbReference type="ARBA" id="ARBA00023033"/>
    </source>
</evidence>
<dbReference type="Pfam" id="PF00067">
    <property type="entry name" value="p450"/>
    <property type="match status" value="1"/>
</dbReference>
<evidence type="ECO:0000256" key="6">
    <source>
        <dbReference type="ARBA" id="ARBA00023004"/>
    </source>
</evidence>
<dbReference type="InterPro" id="IPR036396">
    <property type="entry name" value="Cyt_P450_sf"/>
</dbReference>
<dbReference type="FunFam" id="1.10.630.10:FF:000316">
    <property type="entry name" value="Uncharacterized protein"/>
    <property type="match status" value="1"/>
</dbReference>
<dbReference type="InterPro" id="IPR002401">
    <property type="entry name" value="Cyt_P450_E_grp-I"/>
</dbReference>
<comment type="cofactor">
    <cofactor evidence="1 8">
        <name>heme</name>
        <dbReference type="ChEBI" id="CHEBI:30413"/>
    </cofactor>
</comment>
<dbReference type="PRINTS" id="PR00385">
    <property type="entry name" value="P450"/>
</dbReference>
<dbReference type="PROSITE" id="PS00086">
    <property type="entry name" value="CYTOCHROME_P450"/>
    <property type="match status" value="1"/>
</dbReference>
<proteinExistence type="inferred from homology"/>
<dbReference type="OrthoDB" id="1470350at2759"/>
<evidence type="ECO:0000256" key="10">
    <source>
        <dbReference type="SAM" id="Phobius"/>
    </source>
</evidence>
<keyword evidence="6 8" id="KW-0408">Iron</keyword>
<dbReference type="Gene3D" id="1.10.630.10">
    <property type="entry name" value="Cytochrome P450"/>
    <property type="match status" value="1"/>
</dbReference>
<dbReference type="GO" id="GO:0016705">
    <property type="term" value="F:oxidoreductase activity, acting on paired donors, with incorporation or reduction of molecular oxygen"/>
    <property type="evidence" value="ECO:0007669"/>
    <property type="project" value="InterPro"/>
</dbReference>
<evidence type="ECO:0000256" key="9">
    <source>
        <dbReference type="RuleBase" id="RU000461"/>
    </source>
</evidence>
<dbReference type="InterPro" id="IPR001128">
    <property type="entry name" value="Cyt_P450"/>
</dbReference>
<dbReference type="CDD" id="cd11061">
    <property type="entry name" value="CYP67-like"/>
    <property type="match status" value="1"/>
</dbReference>
<sequence>MSSPMEVITPAVPSVGKITVIIKTIVAQRGFILAFSVIAAGFCSYLIYNFIYNVFFHPYAKYPGPFLAKFTDLYAGYHAWKGDIHLDMWRCHLKYGDKVRYAPNRLNVNTVTGLKNIYGQGKPFLKSKNYAAMVHQATNTLTVRDRKDHGRRRRVIQQGLSDATLRAFEPYMYEIINRFCDRLIQTSEEEAKLEKNGESTETAFKTSTWKTERNMSEWCNYLAFDLMATFIFSGKYNMLEREQYRYVMQCIEQSNIRVASILQAPILKAFRLDKLLFPRAIIARNMFLGFVGKLLRDTKKNDRTQRKDLFEMLSHAKDPESGKGFSREEIVAESVTLVVAGADTSATAMAAIFFYLSRNPDAYARAAAEVRSTFSSVDDIASGGGGGGKLNSCRYLRACIDEAMRMSPSVGQTLAREAPVGGAIVDGDFIPAGCDVGVPVYSIHHREDIYPDPFNYNPDRWMVQREGASQQVLDQYAAYNPFSVGPRSCMGKGVALVEMMATFAVVMFRLDFKMDASDKAGGKVGAEFGRHRANEFQLWDHITSAKEGPSLRFRPRALV</sequence>
<evidence type="ECO:0000256" key="8">
    <source>
        <dbReference type="PIRSR" id="PIRSR602401-1"/>
    </source>
</evidence>
<dbReference type="PANTHER" id="PTHR24305">
    <property type="entry name" value="CYTOCHROME P450"/>
    <property type="match status" value="1"/>
</dbReference>
<organism evidence="11 12">
    <name type="scientific">Melanomma pulvis-pyrius CBS 109.77</name>
    <dbReference type="NCBI Taxonomy" id="1314802"/>
    <lineage>
        <taxon>Eukaryota</taxon>
        <taxon>Fungi</taxon>
        <taxon>Dikarya</taxon>
        <taxon>Ascomycota</taxon>
        <taxon>Pezizomycotina</taxon>
        <taxon>Dothideomycetes</taxon>
        <taxon>Pleosporomycetidae</taxon>
        <taxon>Pleosporales</taxon>
        <taxon>Melanommataceae</taxon>
        <taxon>Melanomma</taxon>
    </lineage>
</organism>
<accession>A0A6A6XVS3</accession>
<evidence type="ECO:0000256" key="4">
    <source>
        <dbReference type="ARBA" id="ARBA00022723"/>
    </source>
</evidence>
<keyword evidence="7 9" id="KW-0503">Monooxygenase</keyword>
<dbReference type="PRINTS" id="PR00463">
    <property type="entry name" value="EP450I"/>
</dbReference>
<keyword evidence="4 8" id="KW-0479">Metal-binding</keyword>
<evidence type="ECO:0000313" key="12">
    <source>
        <dbReference type="Proteomes" id="UP000799757"/>
    </source>
</evidence>
<keyword evidence="12" id="KW-1185">Reference proteome</keyword>
<gene>
    <name evidence="11" type="ORF">K505DRAFT_264070</name>
</gene>
<evidence type="ECO:0000256" key="3">
    <source>
        <dbReference type="ARBA" id="ARBA00022617"/>
    </source>
</evidence>
<evidence type="ECO:0000256" key="2">
    <source>
        <dbReference type="ARBA" id="ARBA00010617"/>
    </source>
</evidence>
<name>A0A6A6XVS3_9PLEO</name>
<dbReference type="AlphaFoldDB" id="A0A6A6XVS3"/>
<reference evidence="11" key="1">
    <citation type="journal article" date="2020" name="Stud. Mycol.">
        <title>101 Dothideomycetes genomes: a test case for predicting lifestyles and emergence of pathogens.</title>
        <authorList>
            <person name="Haridas S."/>
            <person name="Albert R."/>
            <person name="Binder M."/>
            <person name="Bloem J."/>
            <person name="Labutti K."/>
            <person name="Salamov A."/>
            <person name="Andreopoulos B."/>
            <person name="Baker S."/>
            <person name="Barry K."/>
            <person name="Bills G."/>
            <person name="Bluhm B."/>
            <person name="Cannon C."/>
            <person name="Castanera R."/>
            <person name="Culley D."/>
            <person name="Daum C."/>
            <person name="Ezra D."/>
            <person name="Gonzalez J."/>
            <person name="Henrissat B."/>
            <person name="Kuo A."/>
            <person name="Liang C."/>
            <person name="Lipzen A."/>
            <person name="Lutzoni F."/>
            <person name="Magnuson J."/>
            <person name="Mondo S."/>
            <person name="Nolan M."/>
            <person name="Ohm R."/>
            <person name="Pangilinan J."/>
            <person name="Park H.-J."/>
            <person name="Ramirez L."/>
            <person name="Alfaro M."/>
            <person name="Sun H."/>
            <person name="Tritt A."/>
            <person name="Yoshinaga Y."/>
            <person name="Zwiers L.-H."/>
            <person name="Turgeon B."/>
            <person name="Goodwin S."/>
            <person name="Spatafora J."/>
            <person name="Crous P."/>
            <person name="Grigoriev I."/>
        </authorList>
    </citation>
    <scope>NUCLEOTIDE SEQUENCE</scope>
    <source>
        <strain evidence="11">CBS 109.77</strain>
    </source>
</reference>
<keyword evidence="10" id="KW-0812">Transmembrane</keyword>
<keyword evidence="3 8" id="KW-0349">Heme</keyword>
<keyword evidence="10" id="KW-1133">Transmembrane helix</keyword>
<keyword evidence="10" id="KW-0472">Membrane</keyword>
<dbReference type="Proteomes" id="UP000799757">
    <property type="component" value="Unassembled WGS sequence"/>
</dbReference>
<dbReference type="InterPro" id="IPR017972">
    <property type="entry name" value="Cyt_P450_CS"/>
</dbReference>
<feature type="binding site" description="axial binding residue" evidence="8">
    <location>
        <position position="489"/>
    </location>
    <ligand>
        <name>heme</name>
        <dbReference type="ChEBI" id="CHEBI:30413"/>
    </ligand>
    <ligandPart>
        <name>Fe</name>
        <dbReference type="ChEBI" id="CHEBI:18248"/>
    </ligandPart>
</feature>
<dbReference type="SUPFAM" id="SSF48264">
    <property type="entry name" value="Cytochrome P450"/>
    <property type="match status" value="1"/>
</dbReference>
<dbReference type="PANTHER" id="PTHR24305:SF237">
    <property type="entry name" value="CYTOCHROME P450 MONOOXYGENASE ATNE-RELATED"/>
    <property type="match status" value="1"/>
</dbReference>
<dbReference type="EMBL" id="MU001749">
    <property type="protein sequence ID" value="KAF2800348.1"/>
    <property type="molecule type" value="Genomic_DNA"/>
</dbReference>
<dbReference type="GO" id="GO:0004497">
    <property type="term" value="F:monooxygenase activity"/>
    <property type="evidence" value="ECO:0007669"/>
    <property type="project" value="UniProtKB-KW"/>
</dbReference>
<protein>
    <submittedName>
        <fullName evidence="11">Cytochrome P450</fullName>
    </submittedName>
</protein>
<evidence type="ECO:0000256" key="1">
    <source>
        <dbReference type="ARBA" id="ARBA00001971"/>
    </source>
</evidence>
<evidence type="ECO:0000256" key="5">
    <source>
        <dbReference type="ARBA" id="ARBA00023002"/>
    </source>
</evidence>
<comment type="similarity">
    <text evidence="2 9">Belongs to the cytochrome P450 family.</text>
</comment>